<gene>
    <name evidence="3" type="ORF">IM660_11670</name>
</gene>
<feature type="domain" description="Methyltransferase" evidence="2">
    <location>
        <begin position="41"/>
        <end position="134"/>
    </location>
</feature>
<sequence length="197" mass="21123">MAHEHDWDAEYAAQTPPPWDIGEAQPALVTFLDRTPIDDPVLDVGCGTGELALLLAGRGHQVIGVDGSAPAIEHATVKATTRGVDVDFQVGDALHLTDLGVRPRTVIDCGLLHVLDEEGRHAYITQLADICGPGALVAVLAVSAEADEGWDLTEASLREWFPSPHWVSCAVGTIEVRAHWQGAELRLPGFLLTCRRG</sequence>
<dbReference type="RefSeq" id="WP_193495684.1">
    <property type="nucleotide sequence ID" value="NZ_CP063169.1"/>
</dbReference>
<accession>A0A7M1SQB4</accession>
<reference evidence="3 4" key="1">
    <citation type="submission" date="2020-10" db="EMBL/GenBank/DDBJ databases">
        <title>Haloactinobacterium sp. RN3S43, a bacterium isolated from saline soil.</title>
        <authorList>
            <person name="Sun J.-Q."/>
        </authorList>
    </citation>
    <scope>NUCLEOTIDE SEQUENCE [LARGE SCALE GENOMIC DNA]</scope>
    <source>
        <strain evidence="3 4">RN3S43</strain>
    </source>
</reference>
<proteinExistence type="predicted"/>
<dbReference type="InterPro" id="IPR029063">
    <property type="entry name" value="SAM-dependent_MTases_sf"/>
</dbReference>
<evidence type="ECO:0000313" key="4">
    <source>
        <dbReference type="Proteomes" id="UP000593758"/>
    </source>
</evidence>
<dbReference type="GO" id="GO:0008168">
    <property type="term" value="F:methyltransferase activity"/>
    <property type="evidence" value="ECO:0007669"/>
    <property type="project" value="UniProtKB-KW"/>
</dbReference>
<evidence type="ECO:0000313" key="3">
    <source>
        <dbReference type="EMBL" id="QOR69357.1"/>
    </source>
</evidence>
<dbReference type="InterPro" id="IPR041698">
    <property type="entry name" value="Methyltransf_25"/>
</dbReference>
<keyword evidence="3" id="KW-0489">Methyltransferase</keyword>
<keyword evidence="4" id="KW-1185">Reference proteome</keyword>
<keyword evidence="3" id="KW-0808">Transferase</keyword>
<protein>
    <submittedName>
        <fullName evidence="3">Class I SAM-dependent methyltransferase</fullName>
    </submittedName>
</protein>
<dbReference type="CDD" id="cd02440">
    <property type="entry name" value="AdoMet_MTases"/>
    <property type="match status" value="1"/>
</dbReference>
<feature type="region of interest" description="Disordered" evidence="1">
    <location>
        <begin position="1"/>
        <end position="21"/>
    </location>
</feature>
<dbReference type="AlphaFoldDB" id="A0A7M1SQB4"/>
<dbReference type="SUPFAM" id="SSF53335">
    <property type="entry name" value="S-adenosyl-L-methionine-dependent methyltransferases"/>
    <property type="match status" value="1"/>
</dbReference>
<dbReference type="EMBL" id="CP063169">
    <property type="protein sequence ID" value="QOR69357.1"/>
    <property type="molecule type" value="Genomic_DNA"/>
</dbReference>
<dbReference type="KEGG" id="halt:IM660_11670"/>
<name>A0A7M1SQB4_9MICO</name>
<dbReference type="Pfam" id="PF13649">
    <property type="entry name" value="Methyltransf_25"/>
    <property type="match status" value="1"/>
</dbReference>
<dbReference type="Proteomes" id="UP000593758">
    <property type="component" value="Chromosome"/>
</dbReference>
<dbReference type="GO" id="GO:0032259">
    <property type="term" value="P:methylation"/>
    <property type="evidence" value="ECO:0007669"/>
    <property type="project" value="UniProtKB-KW"/>
</dbReference>
<organism evidence="3 4">
    <name type="scientific">Ruania alkalisoli</name>
    <dbReference type="NCBI Taxonomy" id="2779775"/>
    <lineage>
        <taxon>Bacteria</taxon>
        <taxon>Bacillati</taxon>
        <taxon>Actinomycetota</taxon>
        <taxon>Actinomycetes</taxon>
        <taxon>Micrococcales</taxon>
        <taxon>Ruaniaceae</taxon>
        <taxon>Ruania</taxon>
    </lineage>
</organism>
<evidence type="ECO:0000259" key="2">
    <source>
        <dbReference type="Pfam" id="PF13649"/>
    </source>
</evidence>
<evidence type="ECO:0000256" key="1">
    <source>
        <dbReference type="SAM" id="MobiDB-lite"/>
    </source>
</evidence>
<dbReference type="Gene3D" id="3.40.50.150">
    <property type="entry name" value="Vaccinia Virus protein VP39"/>
    <property type="match status" value="1"/>
</dbReference>